<comment type="catalytic activity">
    <reaction evidence="10">
        <text>L-aspartate 4-semialdehyde + pyruvate = (2S,4S)-4-hydroxy-2,3,4,5-tetrahydrodipicolinate + H2O + H(+)</text>
        <dbReference type="Rhea" id="RHEA:34171"/>
        <dbReference type="ChEBI" id="CHEBI:15361"/>
        <dbReference type="ChEBI" id="CHEBI:15377"/>
        <dbReference type="ChEBI" id="CHEBI:15378"/>
        <dbReference type="ChEBI" id="CHEBI:67139"/>
        <dbReference type="ChEBI" id="CHEBI:537519"/>
        <dbReference type="EC" id="4.3.3.7"/>
    </reaction>
</comment>
<keyword evidence="4" id="KW-0963">Cytoplasm</keyword>
<dbReference type="SUPFAM" id="SSF51569">
    <property type="entry name" value="Aldolase"/>
    <property type="match status" value="1"/>
</dbReference>
<evidence type="ECO:0000256" key="6">
    <source>
        <dbReference type="ARBA" id="ARBA00022915"/>
    </source>
</evidence>
<dbReference type="Gene3D" id="3.20.20.70">
    <property type="entry name" value="Aldolase class I"/>
    <property type="match status" value="1"/>
</dbReference>
<dbReference type="EC" id="4.3.3.7" evidence="3"/>
<comment type="function">
    <text evidence="1">Catalyzes the condensation of (S)-aspartate-beta-semialdehyde [(S)-ASA] and pyruvate to 4-hydroxy-tetrahydrodipicolinate (HTPA).</text>
</comment>
<dbReference type="PANTHER" id="PTHR12128">
    <property type="entry name" value="DIHYDRODIPICOLINATE SYNTHASE"/>
    <property type="match status" value="1"/>
</dbReference>
<dbReference type="GO" id="GO:0005829">
    <property type="term" value="C:cytosol"/>
    <property type="evidence" value="ECO:0007669"/>
    <property type="project" value="TreeGrafter"/>
</dbReference>
<organism evidence="11">
    <name type="scientific">freshwater metagenome</name>
    <dbReference type="NCBI Taxonomy" id="449393"/>
    <lineage>
        <taxon>unclassified sequences</taxon>
        <taxon>metagenomes</taxon>
        <taxon>ecological metagenomes</taxon>
    </lineage>
</organism>
<dbReference type="GO" id="GO:0009089">
    <property type="term" value="P:lysine biosynthetic process via diaminopimelate"/>
    <property type="evidence" value="ECO:0007669"/>
    <property type="project" value="UniProtKB-UniPathway"/>
</dbReference>
<dbReference type="InterPro" id="IPR013785">
    <property type="entry name" value="Aldolase_TIM"/>
</dbReference>
<evidence type="ECO:0000256" key="8">
    <source>
        <dbReference type="ARBA" id="ARBA00023239"/>
    </source>
</evidence>
<accession>A0A6J6L0Z4</accession>
<dbReference type="PIRSF" id="PIRSF001365">
    <property type="entry name" value="DHDPS"/>
    <property type="match status" value="1"/>
</dbReference>
<proteinExistence type="inferred from homology"/>
<dbReference type="AlphaFoldDB" id="A0A6J6L0Z4"/>
<dbReference type="PANTHER" id="PTHR12128:SF66">
    <property type="entry name" value="4-HYDROXY-2-OXOGLUTARATE ALDOLASE, MITOCHONDRIAL"/>
    <property type="match status" value="1"/>
</dbReference>
<keyword evidence="9" id="KW-0704">Schiff base</keyword>
<dbReference type="EMBL" id="CAEZWJ010000020">
    <property type="protein sequence ID" value="CAB4654393.1"/>
    <property type="molecule type" value="Genomic_DNA"/>
</dbReference>
<evidence type="ECO:0000256" key="4">
    <source>
        <dbReference type="ARBA" id="ARBA00022490"/>
    </source>
</evidence>
<name>A0A6J6L0Z4_9ZZZZ</name>
<keyword evidence="7" id="KW-0457">Lysine biosynthesis</keyword>
<evidence type="ECO:0000256" key="9">
    <source>
        <dbReference type="ARBA" id="ARBA00023270"/>
    </source>
</evidence>
<sequence>MRLVSHNGGMALFGQVLTAMITPFDSNGALDIAEAVRLAKWLQDNGNDGLVISGTTGESSTLTDPEKLELWEAIIGAVTIPVIAGSGSNDTAHSVHLTKEVTKMGAAGILAVGPYYNRPPQSGLIGHIEAMANATTLPVVVYDIPVRTGRKISTESLAYLANNVKNVKALKDAAGNPAEAANLMAMVPKDFELYSGDDGLTLAFLAYGGSGVIGVATHWSAPEHQLMINAFHSGDVKKARAINDILLESYAFETGDANPNPIPSKVMMNHLGFNVGQCRLPMGPPPAGLDVRAREVHANLEKARAALRG</sequence>
<gene>
    <name evidence="11" type="ORF">UFOPK2214_00815</name>
</gene>
<dbReference type="InterPro" id="IPR002220">
    <property type="entry name" value="DapA-like"/>
</dbReference>
<dbReference type="CDD" id="cd00950">
    <property type="entry name" value="DHDPS"/>
    <property type="match status" value="1"/>
</dbReference>
<dbReference type="GO" id="GO:0019877">
    <property type="term" value="P:diaminopimelate biosynthetic process"/>
    <property type="evidence" value="ECO:0007669"/>
    <property type="project" value="UniProtKB-KW"/>
</dbReference>
<dbReference type="GO" id="GO:0008840">
    <property type="term" value="F:4-hydroxy-tetrahydrodipicolinate synthase activity"/>
    <property type="evidence" value="ECO:0007669"/>
    <property type="project" value="UniProtKB-EC"/>
</dbReference>
<dbReference type="SMART" id="SM01130">
    <property type="entry name" value="DHDPS"/>
    <property type="match status" value="1"/>
</dbReference>
<dbReference type="Pfam" id="PF00701">
    <property type="entry name" value="DHDPS"/>
    <property type="match status" value="1"/>
</dbReference>
<evidence type="ECO:0000256" key="2">
    <source>
        <dbReference type="ARBA" id="ARBA00005120"/>
    </source>
</evidence>
<dbReference type="PROSITE" id="PS00666">
    <property type="entry name" value="DHDPS_2"/>
    <property type="match status" value="1"/>
</dbReference>
<evidence type="ECO:0000256" key="3">
    <source>
        <dbReference type="ARBA" id="ARBA00012086"/>
    </source>
</evidence>
<evidence type="ECO:0000256" key="1">
    <source>
        <dbReference type="ARBA" id="ARBA00003294"/>
    </source>
</evidence>
<dbReference type="UniPathway" id="UPA00034">
    <property type="reaction ID" value="UER00017"/>
</dbReference>
<keyword evidence="6" id="KW-0220">Diaminopimelate biosynthesis</keyword>
<dbReference type="InterPro" id="IPR005263">
    <property type="entry name" value="DapA"/>
</dbReference>
<protein>
    <recommendedName>
        <fullName evidence="3">4-hydroxy-tetrahydrodipicolinate synthase</fullName>
        <ecNumber evidence="3">4.3.3.7</ecNumber>
    </recommendedName>
</protein>
<comment type="pathway">
    <text evidence="2">Amino-acid biosynthesis; L-lysine biosynthesis via DAP pathway; (S)-tetrahydrodipicolinate from L-aspartate: step 3/4.</text>
</comment>
<evidence type="ECO:0000313" key="11">
    <source>
        <dbReference type="EMBL" id="CAB4654393.1"/>
    </source>
</evidence>
<dbReference type="InterPro" id="IPR020625">
    <property type="entry name" value="Schiff_base-form_aldolases_AS"/>
</dbReference>
<dbReference type="InterPro" id="IPR020624">
    <property type="entry name" value="Schiff_base-form_aldolases_CS"/>
</dbReference>
<dbReference type="PROSITE" id="PS00665">
    <property type="entry name" value="DHDPS_1"/>
    <property type="match status" value="1"/>
</dbReference>
<evidence type="ECO:0000256" key="10">
    <source>
        <dbReference type="ARBA" id="ARBA00047836"/>
    </source>
</evidence>
<dbReference type="PRINTS" id="PR00146">
    <property type="entry name" value="DHPICSNTHASE"/>
</dbReference>
<dbReference type="NCBIfam" id="TIGR00674">
    <property type="entry name" value="dapA"/>
    <property type="match status" value="1"/>
</dbReference>
<evidence type="ECO:0000256" key="5">
    <source>
        <dbReference type="ARBA" id="ARBA00022605"/>
    </source>
</evidence>
<evidence type="ECO:0000256" key="7">
    <source>
        <dbReference type="ARBA" id="ARBA00023154"/>
    </source>
</evidence>
<reference evidence="11" key="1">
    <citation type="submission" date="2020-05" db="EMBL/GenBank/DDBJ databases">
        <authorList>
            <person name="Chiriac C."/>
            <person name="Salcher M."/>
            <person name="Ghai R."/>
            <person name="Kavagutti S V."/>
        </authorList>
    </citation>
    <scope>NUCLEOTIDE SEQUENCE</scope>
</reference>
<dbReference type="HAMAP" id="MF_00418">
    <property type="entry name" value="DapA"/>
    <property type="match status" value="1"/>
</dbReference>
<keyword evidence="8" id="KW-0456">Lyase</keyword>
<keyword evidence="5" id="KW-0028">Amino-acid biosynthesis</keyword>